<dbReference type="PANTHER" id="PTHR43105:SF4">
    <property type="entry name" value="PROTEIN YDEP"/>
    <property type="match status" value="1"/>
</dbReference>
<dbReference type="Pfam" id="PF00384">
    <property type="entry name" value="Molybdopterin"/>
    <property type="match status" value="1"/>
</dbReference>
<evidence type="ECO:0000256" key="2">
    <source>
        <dbReference type="ARBA" id="ARBA00023004"/>
    </source>
</evidence>
<name>A0A6J6E8T0_9ZZZZ</name>
<evidence type="ECO:0000256" key="3">
    <source>
        <dbReference type="ARBA" id="ARBA00023014"/>
    </source>
</evidence>
<evidence type="ECO:0000313" key="6">
    <source>
        <dbReference type="EMBL" id="CAB4569748.1"/>
    </source>
</evidence>
<dbReference type="SUPFAM" id="SSF53706">
    <property type="entry name" value="Formate dehydrogenase/DMSO reductase, domains 1-3"/>
    <property type="match status" value="1"/>
</dbReference>
<dbReference type="EMBL" id="CAEZTS010000015">
    <property type="protein sequence ID" value="CAB4569748.1"/>
    <property type="molecule type" value="Genomic_DNA"/>
</dbReference>
<dbReference type="Pfam" id="PF01568">
    <property type="entry name" value="Molydop_binding"/>
    <property type="match status" value="1"/>
</dbReference>
<dbReference type="Gene3D" id="3.40.228.10">
    <property type="entry name" value="Dimethylsulfoxide Reductase, domain 2"/>
    <property type="match status" value="1"/>
</dbReference>
<feature type="domain" description="Molybdopterin dinucleotide-binding" evidence="5">
    <location>
        <begin position="622"/>
        <end position="717"/>
    </location>
</feature>
<dbReference type="InterPro" id="IPR010046">
    <property type="entry name" value="Mopterin_OxRdtse_a_bac"/>
</dbReference>
<dbReference type="PANTHER" id="PTHR43105">
    <property type="entry name" value="RESPIRATORY NITRATE REDUCTASE"/>
    <property type="match status" value="1"/>
</dbReference>
<dbReference type="InterPro" id="IPR006656">
    <property type="entry name" value="Mopterin_OxRdtase"/>
</dbReference>
<evidence type="ECO:0000259" key="4">
    <source>
        <dbReference type="Pfam" id="PF00384"/>
    </source>
</evidence>
<evidence type="ECO:0000256" key="1">
    <source>
        <dbReference type="ARBA" id="ARBA00022723"/>
    </source>
</evidence>
<gene>
    <name evidence="6" type="ORF">UFOPK1722_00300</name>
</gene>
<dbReference type="InterPro" id="IPR050123">
    <property type="entry name" value="Prok_molybdopt-oxidoreductase"/>
</dbReference>
<keyword evidence="1" id="KW-0479">Metal-binding</keyword>
<keyword evidence="3" id="KW-0411">Iron-sulfur</keyword>
<dbReference type="Gene3D" id="3.40.50.740">
    <property type="match status" value="1"/>
</dbReference>
<evidence type="ECO:0000259" key="5">
    <source>
        <dbReference type="Pfam" id="PF01568"/>
    </source>
</evidence>
<protein>
    <submittedName>
        <fullName evidence="6">Unannotated protein</fullName>
    </submittedName>
</protein>
<sequence>MSLSPNGIGHTKPNHLAEMTRVAVNVRHAPRKAWKILSEGVCDGCALGVAGLHDWTLDGIHLCTTRLKLLEVNCADPFDHSVLSDVSWLTKRTGTELREMGRLAYPMRRRRGEKGFTRVEWDVALDAIASAVKVADGDRTAIYLTSRGLTNEVYYAAGKAARAMGVSNIDSAARTCHAPSTVGLKATIGVAASTCSLQDVLETDLVVLWGANVANNQPVFTKYLYEAKKNGAKVVVINPYLEPGLERYWVPSKPESFLFGTKLCDLHVPVRPEGDVALSNALLKSLIDRGAIDQQFIDAHTTGWPDLEAHLAALDMDELLADAGVDATTLEALTDLYAKARGAILIWSMGITQHRHGVEGVQAIVNVALARGNVGRDGAGLMPIRGHSGVQGGAEMGAYSTAFPGGVAVNADNARALGDQWGFDVPSAPGLTAPEMVLAAENGDLDVLFLDGSNFLDVMPDPERVADALSRVPLRVHQDIVLTSQMFIEGDDVILLPAATRYEQEGGGTSTTTERRIAFGPQVIDPPGEARSEWRIFADLATRVRPDVAPAFSWADNRTLRSEIARVVPMYAGIETLNDTHDAVQYGGRHLCANGDFPLPDGRAVFSTVHVRPPELPEGTFLLSTRRGKQFNSMVFAERDPLTGAGRDAVYVDRRDAAAISVSHGDRVVLRSTTGTMKGTAHLVDLPRRSLQVHWPEGNVLIDAGLNEDASRIPDYNAIVTIEKAKQ</sequence>
<dbReference type="GO" id="GO:0008863">
    <property type="term" value="F:formate dehydrogenase (NAD+) activity"/>
    <property type="evidence" value="ECO:0007669"/>
    <property type="project" value="InterPro"/>
</dbReference>
<accession>A0A6J6E8T0</accession>
<dbReference type="GO" id="GO:0043546">
    <property type="term" value="F:molybdopterin cofactor binding"/>
    <property type="evidence" value="ECO:0007669"/>
    <property type="project" value="InterPro"/>
</dbReference>
<dbReference type="GO" id="GO:0016020">
    <property type="term" value="C:membrane"/>
    <property type="evidence" value="ECO:0007669"/>
    <property type="project" value="TreeGrafter"/>
</dbReference>
<dbReference type="NCBIfam" id="TIGR01701">
    <property type="entry name" value="Fdhalpha-like"/>
    <property type="match status" value="1"/>
</dbReference>
<dbReference type="InterPro" id="IPR006657">
    <property type="entry name" value="MoPterin_dinucl-bd_dom"/>
</dbReference>
<dbReference type="GO" id="GO:0051539">
    <property type="term" value="F:4 iron, 4 sulfur cluster binding"/>
    <property type="evidence" value="ECO:0007669"/>
    <property type="project" value="InterPro"/>
</dbReference>
<feature type="domain" description="Molybdopterin oxidoreductase" evidence="4">
    <location>
        <begin position="102"/>
        <end position="542"/>
    </location>
</feature>
<organism evidence="6">
    <name type="scientific">freshwater metagenome</name>
    <dbReference type="NCBI Taxonomy" id="449393"/>
    <lineage>
        <taxon>unclassified sequences</taxon>
        <taxon>metagenomes</taxon>
        <taxon>ecological metagenomes</taxon>
    </lineage>
</organism>
<dbReference type="InterPro" id="IPR009010">
    <property type="entry name" value="Asp_de-COase-like_dom_sf"/>
</dbReference>
<dbReference type="PIRSF" id="PIRSF000144">
    <property type="entry name" value="CbbBc"/>
    <property type="match status" value="1"/>
</dbReference>
<proteinExistence type="predicted"/>
<keyword evidence="2" id="KW-0408">Iron</keyword>
<reference evidence="6" key="1">
    <citation type="submission" date="2020-05" db="EMBL/GenBank/DDBJ databases">
        <authorList>
            <person name="Chiriac C."/>
            <person name="Salcher M."/>
            <person name="Ghai R."/>
            <person name="Kavagutti S V."/>
        </authorList>
    </citation>
    <scope>NUCLEOTIDE SEQUENCE</scope>
</reference>
<dbReference type="Gene3D" id="2.40.40.20">
    <property type="match status" value="1"/>
</dbReference>
<dbReference type="SUPFAM" id="SSF50692">
    <property type="entry name" value="ADC-like"/>
    <property type="match status" value="1"/>
</dbReference>
<dbReference type="GO" id="GO:0030151">
    <property type="term" value="F:molybdenum ion binding"/>
    <property type="evidence" value="ECO:0007669"/>
    <property type="project" value="InterPro"/>
</dbReference>
<dbReference type="AlphaFoldDB" id="A0A6J6E8T0"/>